<dbReference type="AlphaFoldDB" id="A0A5M6ILB8"/>
<dbReference type="InterPro" id="IPR001610">
    <property type="entry name" value="PAC"/>
</dbReference>
<evidence type="ECO:0000259" key="4">
    <source>
        <dbReference type="PROSITE" id="PS50111"/>
    </source>
</evidence>
<dbReference type="SMART" id="SM00086">
    <property type="entry name" value="PAC"/>
    <property type="match status" value="1"/>
</dbReference>
<sequence>MIWNGRLSKEAAAKLELLETLSHYCGVGLWDAVFYNGDALHPQARWTWSAEFRRLCGYESEAEFPNVVQSWSDRLHPDDAPGTFAAFKASCSTGKPYDVTYRLKVKDGSYRWFRATGGVVLDENRRPRRACGSLVLIDERVRAEESKKAALAQLANGFEQRIGALAKNLSGASQALEGTARSMVATAGTTSRQAGSVAGAANTVSSGVQTVASASEELSSSINEIARQVAESTKITEKAVNDAEHTDKIVRELANGAGRIGHVVGLITTIASQTSLLALNATIEAARAGEAGKGFAVVASEVKTLANQTAKATEEIGQQIGEIQSATKEAVSAIRNIGETIERISVISSAIAAAVQEQSGATREIAKQVASTAQAAQQVMSHVNDVGEAGKAAGTAADHVLSAVTDLSTRSGQLQQEVGQFLNDMRAA</sequence>
<evidence type="ECO:0000256" key="2">
    <source>
        <dbReference type="ARBA" id="ARBA00029447"/>
    </source>
</evidence>
<feature type="domain" description="Methyl-accepting transducer" evidence="4">
    <location>
        <begin position="165"/>
        <end position="408"/>
    </location>
</feature>
<dbReference type="GO" id="GO:0004888">
    <property type="term" value="F:transmembrane signaling receptor activity"/>
    <property type="evidence" value="ECO:0007669"/>
    <property type="project" value="InterPro"/>
</dbReference>
<dbReference type="InterPro" id="IPR000700">
    <property type="entry name" value="PAS-assoc_C"/>
</dbReference>
<dbReference type="Proteomes" id="UP000325255">
    <property type="component" value="Unassembled WGS sequence"/>
</dbReference>
<dbReference type="CDD" id="cd00130">
    <property type="entry name" value="PAS"/>
    <property type="match status" value="1"/>
</dbReference>
<evidence type="ECO:0000313" key="7">
    <source>
        <dbReference type="Proteomes" id="UP000325255"/>
    </source>
</evidence>
<dbReference type="PANTHER" id="PTHR32089:SF112">
    <property type="entry name" value="LYSOZYME-LIKE PROTEIN-RELATED"/>
    <property type="match status" value="1"/>
</dbReference>
<dbReference type="SUPFAM" id="SSF58104">
    <property type="entry name" value="Methyl-accepting chemotaxis protein (MCP) signaling domain"/>
    <property type="match status" value="1"/>
</dbReference>
<gene>
    <name evidence="6" type="ORF">F1189_25875</name>
</gene>
<comment type="caution">
    <text evidence="6">The sequence shown here is derived from an EMBL/GenBank/DDBJ whole genome shotgun (WGS) entry which is preliminary data.</text>
</comment>
<dbReference type="GO" id="GO:0006935">
    <property type="term" value="P:chemotaxis"/>
    <property type="evidence" value="ECO:0007669"/>
    <property type="project" value="InterPro"/>
</dbReference>
<dbReference type="Pfam" id="PF08447">
    <property type="entry name" value="PAS_3"/>
    <property type="match status" value="1"/>
</dbReference>
<dbReference type="EMBL" id="VWPK01000060">
    <property type="protein sequence ID" value="KAA5609061.1"/>
    <property type="molecule type" value="Genomic_DNA"/>
</dbReference>
<dbReference type="PRINTS" id="PR00260">
    <property type="entry name" value="CHEMTRNSDUCR"/>
</dbReference>
<dbReference type="PROSITE" id="PS50113">
    <property type="entry name" value="PAC"/>
    <property type="match status" value="1"/>
</dbReference>
<dbReference type="SUPFAM" id="SSF55785">
    <property type="entry name" value="PYP-like sensor domain (PAS domain)"/>
    <property type="match status" value="1"/>
</dbReference>
<dbReference type="InterPro" id="IPR004089">
    <property type="entry name" value="MCPsignal_dom"/>
</dbReference>
<keyword evidence="1 3" id="KW-0807">Transducer</keyword>
<dbReference type="PANTHER" id="PTHR32089">
    <property type="entry name" value="METHYL-ACCEPTING CHEMOTAXIS PROTEIN MCPB"/>
    <property type="match status" value="1"/>
</dbReference>
<dbReference type="GO" id="GO:0016020">
    <property type="term" value="C:membrane"/>
    <property type="evidence" value="ECO:0007669"/>
    <property type="project" value="InterPro"/>
</dbReference>
<dbReference type="RefSeq" id="WP_150044313.1">
    <property type="nucleotide sequence ID" value="NZ_OW485601.1"/>
</dbReference>
<proteinExistence type="inferred from homology"/>
<reference evidence="6 7" key="1">
    <citation type="submission" date="2019-09" db="EMBL/GenBank/DDBJ databases">
        <title>Genome sequence of Rhodovastum atsumiense, a diverse member of the Acetobacteraceae family of non-sulfur purple photosynthetic bacteria.</title>
        <authorList>
            <person name="Meyer T."/>
            <person name="Kyndt J."/>
        </authorList>
    </citation>
    <scope>NUCLEOTIDE SEQUENCE [LARGE SCALE GENOMIC DNA]</scope>
    <source>
        <strain evidence="6 7">DSM 21279</strain>
    </source>
</reference>
<evidence type="ECO:0000313" key="6">
    <source>
        <dbReference type="EMBL" id="KAA5609061.1"/>
    </source>
</evidence>
<evidence type="ECO:0000256" key="1">
    <source>
        <dbReference type="ARBA" id="ARBA00023224"/>
    </source>
</evidence>
<keyword evidence="7" id="KW-1185">Reference proteome</keyword>
<dbReference type="Gene3D" id="1.10.287.950">
    <property type="entry name" value="Methyl-accepting chemotaxis protein"/>
    <property type="match status" value="1"/>
</dbReference>
<protein>
    <submittedName>
        <fullName evidence="6">PAS domain-containing protein</fullName>
    </submittedName>
</protein>
<name>A0A5M6ILB8_9PROT</name>
<dbReference type="OrthoDB" id="266313at2"/>
<dbReference type="InterPro" id="IPR000014">
    <property type="entry name" value="PAS"/>
</dbReference>
<organism evidence="6 7">
    <name type="scientific">Rhodovastum atsumiense</name>
    <dbReference type="NCBI Taxonomy" id="504468"/>
    <lineage>
        <taxon>Bacteria</taxon>
        <taxon>Pseudomonadati</taxon>
        <taxon>Pseudomonadota</taxon>
        <taxon>Alphaproteobacteria</taxon>
        <taxon>Acetobacterales</taxon>
        <taxon>Acetobacteraceae</taxon>
        <taxon>Rhodovastum</taxon>
    </lineage>
</organism>
<dbReference type="InterPro" id="IPR013655">
    <property type="entry name" value="PAS_fold_3"/>
</dbReference>
<dbReference type="InterPro" id="IPR035965">
    <property type="entry name" value="PAS-like_dom_sf"/>
</dbReference>
<accession>A0A5M6ILB8</accession>
<evidence type="ECO:0000259" key="5">
    <source>
        <dbReference type="PROSITE" id="PS50113"/>
    </source>
</evidence>
<dbReference type="SMART" id="SM00283">
    <property type="entry name" value="MA"/>
    <property type="match status" value="1"/>
</dbReference>
<dbReference type="PROSITE" id="PS50111">
    <property type="entry name" value="CHEMOTAXIS_TRANSDUC_2"/>
    <property type="match status" value="1"/>
</dbReference>
<dbReference type="Gene3D" id="3.30.450.20">
    <property type="entry name" value="PAS domain"/>
    <property type="match status" value="1"/>
</dbReference>
<dbReference type="Pfam" id="PF00015">
    <property type="entry name" value="MCPsignal"/>
    <property type="match status" value="1"/>
</dbReference>
<dbReference type="GO" id="GO:0007165">
    <property type="term" value="P:signal transduction"/>
    <property type="evidence" value="ECO:0007669"/>
    <property type="project" value="UniProtKB-KW"/>
</dbReference>
<evidence type="ECO:0000256" key="3">
    <source>
        <dbReference type="PROSITE-ProRule" id="PRU00284"/>
    </source>
</evidence>
<comment type="similarity">
    <text evidence="2">Belongs to the methyl-accepting chemotaxis (MCP) protein family.</text>
</comment>
<dbReference type="InterPro" id="IPR004090">
    <property type="entry name" value="Chemotax_Me-accpt_rcpt"/>
</dbReference>
<feature type="domain" description="PAC" evidence="5">
    <location>
        <begin position="97"/>
        <end position="149"/>
    </location>
</feature>